<accession>A0A7C9APQ3</accession>
<reference evidence="2" key="1">
    <citation type="journal article" date="2013" name="J. Plant Res.">
        <title>Effect of fungi and light on seed germination of three Opuntia species from semiarid lands of central Mexico.</title>
        <authorList>
            <person name="Delgado-Sanchez P."/>
            <person name="Jimenez-Bremont J.F."/>
            <person name="Guerrero-Gonzalez Mde L."/>
            <person name="Flores J."/>
        </authorList>
    </citation>
    <scope>NUCLEOTIDE SEQUENCE</scope>
    <source>
        <tissue evidence="2">Cladode</tissue>
    </source>
</reference>
<name>A0A7C9APQ3_OPUST</name>
<proteinExistence type="predicted"/>
<evidence type="ECO:0000256" key="1">
    <source>
        <dbReference type="SAM" id="SignalP"/>
    </source>
</evidence>
<keyword evidence="1" id="KW-0732">Signal</keyword>
<dbReference type="AlphaFoldDB" id="A0A7C9APQ3"/>
<reference evidence="2" key="2">
    <citation type="submission" date="2020-07" db="EMBL/GenBank/DDBJ databases">
        <authorList>
            <person name="Vera ALvarez R."/>
            <person name="Arias-Moreno D.M."/>
            <person name="Jimenez-Jacinto V."/>
            <person name="Jimenez-Bremont J.F."/>
            <person name="Swaminathan K."/>
            <person name="Moose S.P."/>
            <person name="Guerrero-Gonzalez M.L."/>
            <person name="Marino-Ramirez L."/>
            <person name="Landsman D."/>
            <person name="Rodriguez-Kessler M."/>
            <person name="Delgado-Sanchez P."/>
        </authorList>
    </citation>
    <scope>NUCLEOTIDE SEQUENCE</scope>
    <source>
        <tissue evidence="2">Cladode</tissue>
    </source>
</reference>
<organism evidence="2">
    <name type="scientific">Opuntia streptacantha</name>
    <name type="common">Prickly pear cactus</name>
    <name type="synonym">Opuntia cardona</name>
    <dbReference type="NCBI Taxonomy" id="393608"/>
    <lineage>
        <taxon>Eukaryota</taxon>
        <taxon>Viridiplantae</taxon>
        <taxon>Streptophyta</taxon>
        <taxon>Embryophyta</taxon>
        <taxon>Tracheophyta</taxon>
        <taxon>Spermatophyta</taxon>
        <taxon>Magnoliopsida</taxon>
        <taxon>eudicotyledons</taxon>
        <taxon>Gunneridae</taxon>
        <taxon>Pentapetalae</taxon>
        <taxon>Caryophyllales</taxon>
        <taxon>Cactineae</taxon>
        <taxon>Cactaceae</taxon>
        <taxon>Opuntioideae</taxon>
        <taxon>Opuntia</taxon>
    </lineage>
</organism>
<feature type="chain" id="PRO_5028093583" evidence="1">
    <location>
        <begin position="21"/>
        <end position="114"/>
    </location>
</feature>
<sequence length="114" mass="12540">MLGCLTILAIIHSSVVEVVSVPPVSISDEALTNSSSVSFLLLLPSSSGISKFKRVSTYVVITFDFSLPLLLISLRALIKGTNKSCCLFFKRSRSSQRLRRKILVKYGKKFSVSL</sequence>
<evidence type="ECO:0000313" key="2">
    <source>
        <dbReference type="EMBL" id="MBA4673692.1"/>
    </source>
</evidence>
<feature type="signal peptide" evidence="1">
    <location>
        <begin position="1"/>
        <end position="20"/>
    </location>
</feature>
<dbReference type="EMBL" id="GISG01260098">
    <property type="protein sequence ID" value="MBA4673692.1"/>
    <property type="molecule type" value="Transcribed_RNA"/>
</dbReference>
<protein>
    <submittedName>
        <fullName evidence="2">Uncharacterized protein</fullName>
    </submittedName>
</protein>